<organism evidence="2 3">
    <name type="scientific">Sphingomonas qomolangmaensis</name>
    <dbReference type="NCBI Taxonomy" id="2918765"/>
    <lineage>
        <taxon>Bacteria</taxon>
        <taxon>Pseudomonadati</taxon>
        <taxon>Pseudomonadota</taxon>
        <taxon>Alphaproteobacteria</taxon>
        <taxon>Sphingomonadales</taxon>
        <taxon>Sphingomonadaceae</taxon>
        <taxon>Sphingomonas</taxon>
    </lineage>
</organism>
<feature type="domain" description="Glycosyltransferase 2-like" evidence="1">
    <location>
        <begin position="2"/>
        <end position="90"/>
    </location>
</feature>
<reference evidence="2" key="1">
    <citation type="submission" date="2022-07" db="EMBL/GenBank/DDBJ databases">
        <title>Sphingomonas sp. nov., a novel bacterium isolated from the north slope of the Mount Everest.</title>
        <authorList>
            <person name="Cui X."/>
            <person name="Liu Y."/>
        </authorList>
    </citation>
    <scope>NUCLEOTIDE SEQUENCE</scope>
    <source>
        <strain evidence="2">S5-59</strain>
    </source>
</reference>
<sequence length="309" mass="34281">MTIAKAIASALAQPEVAEVIVVDDASTDATVSVARTAGRDDHRVRVLVQNANQGPAAARNRAIAESDAPLLAVLDADDQFLPGRFAAILETENWDLCSDNIVFVRNESELKDYSELDAKPLASGMLNLETFVAGNLPARHKQRGELGFLKPVIRRAMLKQFDLRYAPTCRLGEDYLLYLAALAHGARFRIVSSCGYAGLVRNDSLSGRHGIEDLEALLAQERLLLRGLALTDGQRSAVKQHIRSTRRRLVHRQALRARRERGLWQGFLNAARHPSVFADILADRIRPMDEGGLTPRKLLTPVDFDRYTR</sequence>
<dbReference type="EMBL" id="CP101740">
    <property type="protein sequence ID" value="UUL82392.1"/>
    <property type="molecule type" value="Genomic_DNA"/>
</dbReference>
<accession>A0ABY5L6I4</accession>
<dbReference type="CDD" id="cd00761">
    <property type="entry name" value="Glyco_tranf_GTA_type"/>
    <property type="match status" value="1"/>
</dbReference>
<proteinExistence type="predicted"/>
<dbReference type="InterPro" id="IPR029044">
    <property type="entry name" value="Nucleotide-diphossugar_trans"/>
</dbReference>
<dbReference type="Pfam" id="PF00535">
    <property type="entry name" value="Glycos_transf_2"/>
    <property type="match status" value="1"/>
</dbReference>
<dbReference type="InterPro" id="IPR001173">
    <property type="entry name" value="Glyco_trans_2-like"/>
</dbReference>
<dbReference type="GO" id="GO:0016757">
    <property type="term" value="F:glycosyltransferase activity"/>
    <property type="evidence" value="ECO:0007669"/>
    <property type="project" value="UniProtKB-KW"/>
</dbReference>
<dbReference type="EC" id="2.4.-.-" evidence="2"/>
<dbReference type="SUPFAM" id="SSF53448">
    <property type="entry name" value="Nucleotide-diphospho-sugar transferases"/>
    <property type="match status" value="1"/>
</dbReference>
<dbReference type="Gene3D" id="3.90.550.10">
    <property type="entry name" value="Spore Coat Polysaccharide Biosynthesis Protein SpsA, Chain A"/>
    <property type="match status" value="1"/>
</dbReference>
<gene>
    <name evidence="2" type="ORF">NMP03_14635</name>
</gene>
<keyword evidence="2" id="KW-0328">Glycosyltransferase</keyword>
<dbReference type="InterPro" id="IPR050834">
    <property type="entry name" value="Glycosyltransf_2"/>
</dbReference>
<dbReference type="RefSeq" id="WP_256506213.1">
    <property type="nucleotide sequence ID" value="NZ_CP101740.1"/>
</dbReference>
<dbReference type="PANTHER" id="PTHR43685">
    <property type="entry name" value="GLYCOSYLTRANSFERASE"/>
    <property type="match status" value="1"/>
</dbReference>
<protein>
    <submittedName>
        <fullName evidence="2">Glycosyltransferase</fullName>
        <ecNumber evidence="2">2.4.-.-</ecNumber>
    </submittedName>
</protein>
<evidence type="ECO:0000313" key="3">
    <source>
        <dbReference type="Proteomes" id="UP001058533"/>
    </source>
</evidence>
<name>A0ABY5L6I4_9SPHN</name>
<dbReference type="Proteomes" id="UP001058533">
    <property type="component" value="Chromosome"/>
</dbReference>
<evidence type="ECO:0000313" key="2">
    <source>
        <dbReference type="EMBL" id="UUL82392.1"/>
    </source>
</evidence>
<dbReference type="PANTHER" id="PTHR43685:SF2">
    <property type="entry name" value="GLYCOSYLTRANSFERASE 2-LIKE DOMAIN-CONTAINING PROTEIN"/>
    <property type="match status" value="1"/>
</dbReference>
<keyword evidence="2" id="KW-0808">Transferase</keyword>
<keyword evidence="3" id="KW-1185">Reference proteome</keyword>
<evidence type="ECO:0000259" key="1">
    <source>
        <dbReference type="Pfam" id="PF00535"/>
    </source>
</evidence>